<name>A0A8L9MXY7_STRRB</name>
<evidence type="ECO:0000313" key="5">
    <source>
        <dbReference type="WBParaSite" id="SRAE_2000129500b.1"/>
    </source>
</evidence>
<feature type="compositionally biased region" description="Low complexity" evidence="1">
    <location>
        <begin position="107"/>
        <end position="118"/>
    </location>
</feature>
<proteinExistence type="predicted"/>
<dbReference type="PANTHER" id="PTHR10334">
    <property type="entry name" value="CYSTEINE-RICH SECRETORY PROTEIN-RELATED"/>
    <property type="match status" value="1"/>
</dbReference>
<feature type="signal peptide" evidence="2">
    <location>
        <begin position="1"/>
        <end position="22"/>
    </location>
</feature>
<dbReference type="AlphaFoldDB" id="A0A8L9MXY7"/>
<dbReference type="InterPro" id="IPR001283">
    <property type="entry name" value="CRISP-related"/>
</dbReference>
<dbReference type="Pfam" id="PF00188">
    <property type="entry name" value="CAP"/>
    <property type="match status" value="1"/>
</dbReference>
<feature type="domain" description="SCP" evidence="3">
    <location>
        <begin position="148"/>
        <end position="273"/>
    </location>
</feature>
<dbReference type="OrthoDB" id="414826at2759"/>
<sequence length="284" mass="32637">MHLIYYLLFIIYFFIPLNSVESRLSHVKVMLRNGAKVYVVNGKTFNNFGAALDYNRKINRSPQVRRTTKRPTRRPTGRPTRRPTRLPTISPGRRTTRRPILGRTTRRPGPVVTPPRQTSAPTVTTTQNPIAILKRDVSVLNKNYLFFQILNEVNNYRARHHVPRLQISPELEKAAQKDADEMARQKMVILDPTMPSGQNVISTAGFPKNVVEQWYKTIDKFDFANKKVKGDNVFFVNLVWKSTTHMGCGVAATDDKQTYYISCRFDPKGEVFDDQKVQDNVLNV</sequence>
<reference evidence="4 5" key="1">
    <citation type="submission" date="2014-09" db="EMBL/GenBank/DDBJ databases">
        <authorList>
            <person name="Martin A.A."/>
        </authorList>
    </citation>
    <scope>NUCLEOTIDE SEQUENCE</scope>
    <source>
        <strain evidence="4 5">ED321</strain>
    </source>
</reference>
<dbReference type="Gene3D" id="3.40.33.10">
    <property type="entry name" value="CAP"/>
    <property type="match status" value="1"/>
</dbReference>
<feature type="compositionally biased region" description="Basic residues" evidence="1">
    <location>
        <begin position="66"/>
        <end position="84"/>
    </location>
</feature>
<evidence type="ECO:0000256" key="2">
    <source>
        <dbReference type="SAM" id="SignalP"/>
    </source>
</evidence>
<dbReference type="Proteomes" id="UP000035682">
    <property type="component" value="Unplaced"/>
</dbReference>
<protein>
    <submittedName>
        <fullName evidence="5">CAP domain-containing protein</fullName>
    </submittedName>
</protein>
<evidence type="ECO:0000256" key="1">
    <source>
        <dbReference type="SAM" id="MobiDB-lite"/>
    </source>
</evidence>
<dbReference type="InterPro" id="IPR035940">
    <property type="entry name" value="CAP_sf"/>
</dbReference>
<feature type="region of interest" description="Disordered" evidence="1">
    <location>
        <begin position="59"/>
        <end position="124"/>
    </location>
</feature>
<organism evidence="4 5">
    <name type="scientific">Strongyloides ratti</name>
    <name type="common">Parasitic roundworm</name>
    <dbReference type="NCBI Taxonomy" id="34506"/>
    <lineage>
        <taxon>Eukaryota</taxon>
        <taxon>Metazoa</taxon>
        <taxon>Ecdysozoa</taxon>
        <taxon>Nematoda</taxon>
        <taxon>Chromadorea</taxon>
        <taxon>Rhabditida</taxon>
        <taxon>Tylenchina</taxon>
        <taxon>Panagrolaimomorpha</taxon>
        <taxon>Strongyloidoidea</taxon>
        <taxon>Strongyloididae</taxon>
        <taxon>Strongyloides</taxon>
    </lineage>
</organism>
<evidence type="ECO:0000259" key="3">
    <source>
        <dbReference type="SMART" id="SM00198"/>
    </source>
</evidence>
<dbReference type="SMART" id="SM00198">
    <property type="entry name" value="SCP"/>
    <property type="match status" value="1"/>
</dbReference>
<dbReference type="WBParaSite" id="SRAE_2000129500b.1">
    <property type="protein sequence ID" value="SRAE_2000129500b.1"/>
    <property type="gene ID" value="WBGene00261498"/>
</dbReference>
<gene>
    <name evidence="5" type="primary">SRAE_2000129500</name>
</gene>
<dbReference type="SUPFAM" id="SSF55797">
    <property type="entry name" value="PR-1-like"/>
    <property type="match status" value="1"/>
</dbReference>
<keyword evidence="4" id="KW-1185">Reference proteome</keyword>
<reference evidence="5" key="2">
    <citation type="submission" date="2022-04" db="UniProtKB">
        <authorList>
            <consortium name="WormBaseParasite"/>
        </authorList>
    </citation>
    <scope>IDENTIFICATION</scope>
</reference>
<feature type="chain" id="PRO_5035426859" evidence="2">
    <location>
        <begin position="23"/>
        <end position="284"/>
    </location>
</feature>
<accession>A0A8L9MXY7</accession>
<dbReference type="InterPro" id="IPR014044">
    <property type="entry name" value="CAP_dom"/>
</dbReference>
<evidence type="ECO:0000313" key="4">
    <source>
        <dbReference type="Proteomes" id="UP000035682"/>
    </source>
</evidence>
<keyword evidence="2" id="KW-0732">Signal</keyword>